<proteinExistence type="predicted"/>
<protein>
    <submittedName>
        <fullName evidence="1">Uncharacterized protein</fullName>
    </submittedName>
</protein>
<dbReference type="GeneID" id="30146520"/>
<gene>
    <name evidence="1" type="ORF">BABINDRAFT_161143</name>
</gene>
<sequence length="71" mass="8189">MELMINIPSKPRRATNGLFENLQILKGDYLYTKYCGYYLEQTHPMVALITTRALIMTTSSILLTEIDQFLS</sequence>
<name>A0A1E3QRP6_9ASCO</name>
<evidence type="ECO:0000313" key="2">
    <source>
        <dbReference type="Proteomes" id="UP000094336"/>
    </source>
</evidence>
<reference evidence="2" key="1">
    <citation type="submission" date="2016-05" db="EMBL/GenBank/DDBJ databases">
        <title>Comparative genomics of biotechnologically important yeasts.</title>
        <authorList>
            <consortium name="DOE Joint Genome Institute"/>
            <person name="Riley R."/>
            <person name="Haridas S."/>
            <person name="Wolfe K.H."/>
            <person name="Lopes M.R."/>
            <person name="Hittinger C.T."/>
            <person name="Goker M."/>
            <person name="Salamov A."/>
            <person name="Wisecaver J."/>
            <person name="Long T.M."/>
            <person name="Aerts A.L."/>
            <person name="Barry K."/>
            <person name="Choi C."/>
            <person name="Clum A."/>
            <person name="Coughlan A.Y."/>
            <person name="Deshpande S."/>
            <person name="Douglass A.P."/>
            <person name="Hanson S.J."/>
            <person name="Klenk H.-P."/>
            <person name="Labutti K."/>
            <person name="Lapidus A."/>
            <person name="Lindquist E."/>
            <person name="Lipzen A."/>
            <person name="Meier-Kolthoff J.P."/>
            <person name="Ohm R.A."/>
            <person name="Otillar R.P."/>
            <person name="Pangilinan J."/>
            <person name="Peng Y."/>
            <person name="Rokas A."/>
            <person name="Rosa C.A."/>
            <person name="Scheuner C."/>
            <person name="Sibirny A.A."/>
            <person name="Slot J.C."/>
            <person name="Stielow J.B."/>
            <person name="Sun H."/>
            <person name="Kurtzman C.P."/>
            <person name="Blackwell M."/>
            <person name="Grigoriev I.V."/>
            <person name="Jeffries T.W."/>
        </authorList>
    </citation>
    <scope>NUCLEOTIDE SEQUENCE [LARGE SCALE GENOMIC DNA]</scope>
    <source>
        <strain evidence="2">NRRL Y-12698</strain>
    </source>
</reference>
<accession>A0A1E3QRP6</accession>
<dbReference type="AlphaFoldDB" id="A0A1E3QRP6"/>
<organism evidence="1 2">
    <name type="scientific">Babjeviella inositovora NRRL Y-12698</name>
    <dbReference type="NCBI Taxonomy" id="984486"/>
    <lineage>
        <taxon>Eukaryota</taxon>
        <taxon>Fungi</taxon>
        <taxon>Dikarya</taxon>
        <taxon>Ascomycota</taxon>
        <taxon>Saccharomycotina</taxon>
        <taxon>Pichiomycetes</taxon>
        <taxon>Serinales incertae sedis</taxon>
        <taxon>Babjeviella</taxon>
    </lineage>
</organism>
<evidence type="ECO:0000313" key="1">
    <source>
        <dbReference type="EMBL" id="ODQ80164.1"/>
    </source>
</evidence>
<dbReference type="RefSeq" id="XP_018985492.1">
    <property type="nucleotide sequence ID" value="XM_019128667.1"/>
</dbReference>
<keyword evidence="2" id="KW-1185">Reference proteome</keyword>
<dbReference type="Proteomes" id="UP000094336">
    <property type="component" value="Unassembled WGS sequence"/>
</dbReference>
<dbReference type="EMBL" id="KV454430">
    <property type="protein sequence ID" value="ODQ80164.1"/>
    <property type="molecule type" value="Genomic_DNA"/>
</dbReference>